<comment type="caution">
    <text evidence="2">The sequence shown here is derived from an EMBL/GenBank/DDBJ whole genome shotgun (WGS) entry which is preliminary data.</text>
</comment>
<dbReference type="Pfam" id="PF10067">
    <property type="entry name" value="DUF2306"/>
    <property type="match status" value="1"/>
</dbReference>
<dbReference type="InterPro" id="IPR018750">
    <property type="entry name" value="DUF2306_membrane"/>
</dbReference>
<reference evidence="2 3" key="1">
    <citation type="submission" date="2018-07" db="EMBL/GenBank/DDBJ databases">
        <title>Thalassococcus profundi sp. nov., a marine bacterium isolated from deep seawater of Okinawa Trough.</title>
        <authorList>
            <person name="Yu M."/>
        </authorList>
    </citation>
    <scope>NUCLEOTIDE SEQUENCE [LARGE SCALE GENOMIC DNA]</scope>
    <source>
        <strain evidence="2 3">WRAS1</strain>
    </source>
</reference>
<protein>
    <submittedName>
        <fullName evidence="2">DUF2306 domain-containing protein</fullName>
    </submittedName>
</protein>
<evidence type="ECO:0000313" key="3">
    <source>
        <dbReference type="Proteomes" id="UP000253977"/>
    </source>
</evidence>
<feature type="transmembrane region" description="Helical" evidence="1">
    <location>
        <begin position="12"/>
        <end position="33"/>
    </location>
</feature>
<evidence type="ECO:0000313" key="2">
    <source>
        <dbReference type="EMBL" id="RDD68172.1"/>
    </source>
</evidence>
<dbReference type="Proteomes" id="UP000253977">
    <property type="component" value="Unassembled WGS sequence"/>
</dbReference>
<keyword evidence="3" id="KW-1185">Reference proteome</keyword>
<proteinExistence type="predicted"/>
<keyword evidence="1" id="KW-0812">Transmembrane</keyword>
<dbReference type="EMBL" id="QPMK01000001">
    <property type="protein sequence ID" value="RDD68172.1"/>
    <property type="molecule type" value="Genomic_DNA"/>
</dbReference>
<feature type="transmembrane region" description="Helical" evidence="1">
    <location>
        <begin position="195"/>
        <end position="212"/>
    </location>
</feature>
<gene>
    <name evidence="2" type="ORF">DU478_01500</name>
</gene>
<feature type="transmembrane region" description="Helical" evidence="1">
    <location>
        <begin position="53"/>
        <end position="74"/>
    </location>
</feature>
<feature type="transmembrane region" description="Helical" evidence="1">
    <location>
        <begin position="155"/>
        <end position="175"/>
    </location>
</feature>
<sequence length="229" mass="25197">MTALRRVPWRGIALGALILLAAPFAFYAFRFGLEGAGFGALRETYLIQPAAPFGNGAISLHMILGGALTVLVPLQLSPGLRRRFPHWHRGAGRLLVAGALLTGAAGCAFILMRGTIGGMWMDAGFLLYGALMMLAAAQAWRFARAGRFVPHRAWALRLFVLVLGSWLYRVHYGLWYLATDGLASNPEFTGTFDSVQNFAFYLPYLVLLEIWLRTRPVPPELRTTACEKG</sequence>
<accession>A0A369TTF9</accession>
<name>A0A369TTF9_9RHOB</name>
<keyword evidence="1" id="KW-1133">Transmembrane helix</keyword>
<evidence type="ECO:0000256" key="1">
    <source>
        <dbReference type="SAM" id="Phobius"/>
    </source>
</evidence>
<dbReference type="AlphaFoldDB" id="A0A369TTF9"/>
<dbReference type="RefSeq" id="WP_114509151.1">
    <property type="nucleotide sequence ID" value="NZ_QPMK01000001.1"/>
</dbReference>
<organism evidence="2 3">
    <name type="scientific">Thalassococcus profundi</name>
    <dbReference type="NCBI Taxonomy" id="2282382"/>
    <lineage>
        <taxon>Bacteria</taxon>
        <taxon>Pseudomonadati</taxon>
        <taxon>Pseudomonadota</taxon>
        <taxon>Alphaproteobacteria</taxon>
        <taxon>Rhodobacterales</taxon>
        <taxon>Roseobacteraceae</taxon>
        <taxon>Thalassococcus</taxon>
    </lineage>
</organism>
<dbReference type="OrthoDB" id="8759010at2"/>
<feature type="transmembrane region" description="Helical" evidence="1">
    <location>
        <begin position="125"/>
        <end position="143"/>
    </location>
</feature>
<keyword evidence="1" id="KW-0472">Membrane</keyword>
<feature type="transmembrane region" description="Helical" evidence="1">
    <location>
        <begin position="94"/>
        <end position="113"/>
    </location>
</feature>